<reference evidence="1 2" key="1">
    <citation type="submission" date="2019-09" db="EMBL/GenBank/DDBJ databases">
        <title>Taxonomy of Antarctic Massilia spp.: description of Massilia rubra sp. nov., Massilia aquatica sp. nov., Massilia mucilaginosa sp. nov., Massilia frigida sp. nov. isolated from streams, lakes and regoliths.</title>
        <authorList>
            <person name="Holochova P."/>
            <person name="Sedlacek I."/>
            <person name="Kralova S."/>
            <person name="Maslanova I."/>
            <person name="Busse H.-J."/>
            <person name="Stankova E."/>
            <person name="Vrbovska V."/>
            <person name="Kovarovic V."/>
            <person name="Bartak M."/>
            <person name="Svec P."/>
            <person name="Pantucek R."/>
        </authorList>
    </citation>
    <scope>NUCLEOTIDE SEQUENCE [LARGE SCALE GENOMIC DNA]</scope>
    <source>
        <strain evidence="1 2">CCM 8693</strain>
    </source>
</reference>
<organism evidence="1 2">
    <name type="scientific">Massilia aquatica</name>
    <dbReference type="NCBI Taxonomy" id="2609000"/>
    <lineage>
        <taxon>Bacteria</taxon>
        <taxon>Pseudomonadati</taxon>
        <taxon>Pseudomonadota</taxon>
        <taxon>Betaproteobacteria</taxon>
        <taxon>Burkholderiales</taxon>
        <taxon>Oxalobacteraceae</taxon>
        <taxon>Telluria group</taxon>
        <taxon>Massilia</taxon>
    </lineage>
</organism>
<accession>A0ABX0M613</accession>
<dbReference type="EMBL" id="VVIW01000014">
    <property type="protein sequence ID" value="NHZ42671.1"/>
    <property type="molecule type" value="Genomic_DNA"/>
</dbReference>
<evidence type="ECO:0000313" key="2">
    <source>
        <dbReference type="Proteomes" id="UP000819052"/>
    </source>
</evidence>
<comment type="caution">
    <text evidence="1">The sequence shown here is derived from an EMBL/GenBank/DDBJ whole genome shotgun (WGS) entry which is preliminary data.</text>
</comment>
<dbReference type="RefSeq" id="WP_167078665.1">
    <property type="nucleotide sequence ID" value="NZ_VVIW01000014.1"/>
</dbReference>
<keyword evidence="2" id="KW-1185">Reference proteome</keyword>
<gene>
    <name evidence="1" type="ORF">F1609_21210</name>
</gene>
<protein>
    <recommendedName>
        <fullName evidence="3">Regulatory protein RecX</fullName>
    </recommendedName>
</protein>
<sequence>MTDCRQDSKTAAFLLEALHRKRAFDQDAATKLLRKELVSDDLARAALVCTYERRQHHEGTR</sequence>
<proteinExistence type="predicted"/>
<name>A0ABX0M613_9BURK</name>
<evidence type="ECO:0008006" key="3">
    <source>
        <dbReference type="Google" id="ProtNLM"/>
    </source>
</evidence>
<evidence type="ECO:0000313" key="1">
    <source>
        <dbReference type="EMBL" id="NHZ42671.1"/>
    </source>
</evidence>
<dbReference type="Proteomes" id="UP000819052">
    <property type="component" value="Unassembled WGS sequence"/>
</dbReference>